<protein>
    <submittedName>
        <fullName evidence="2">Uncharacterized protein</fullName>
    </submittedName>
</protein>
<name>A0AAD9ZE23_9LECA</name>
<comment type="caution">
    <text evidence="2">The sequence shown here is derived from an EMBL/GenBank/DDBJ whole genome shotgun (WGS) entry which is preliminary data.</text>
</comment>
<evidence type="ECO:0000313" key="2">
    <source>
        <dbReference type="EMBL" id="KAK3176597.1"/>
    </source>
</evidence>
<feature type="region of interest" description="Disordered" evidence="1">
    <location>
        <begin position="1"/>
        <end position="35"/>
    </location>
</feature>
<dbReference type="AlphaFoldDB" id="A0AAD9ZE23"/>
<accession>A0AAD9ZE23</accession>
<dbReference type="EMBL" id="JASNWA010000004">
    <property type="protein sequence ID" value="KAK3176597.1"/>
    <property type="molecule type" value="Genomic_DNA"/>
</dbReference>
<dbReference type="Proteomes" id="UP001276659">
    <property type="component" value="Unassembled WGS sequence"/>
</dbReference>
<reference evidence="2" key="1">
    <citation type="submission" date="2022-11" db="EMBL/GenBank/DDBJ databases">
        <title>Chromosomal genome sequence assembly and mating type (MAT) locus characterization of the leprose asexual lichenized fungus Lepraria neglecta (Nyl.) Erichsen.</title>
        <authorList>
            <person name="Allen J.L."/>
            <person name="Pfeffer B."/>
        </authorList>
    </citation>
    <scope>NUCLEOTIDE SEQUENCE</scope>
    <source>
        <strain evidence="2">Allen 5258</strain>
    </source>
</reference>
<gene>
    <name evidence="2" type="ORF">OEA41_007920</name>
</gene>
<dbReference type="InterPro" id="IPR052557">
    <property type="entry name" value="CAP/Cytokinesis_protein"/>
</dbReference>
<evidence type="ECO:0000313" key="3">
    <source>
        <dbReference type="Proteomes" id="UP001276659"/>
    </source>
</evidence>
<keyword evidence="3" id="KW-1185">Reference proteome</keyword>
<dbReference type="Gene3D" id="1.10.287.1490">
    <property type="match status" value="1"/>
</dbReference>
<dbReference type="GO" id="GO:0005737">
    <property type="term" value="C:cytoplasm"/>
    <property type="evidence" value="ECO:0007669"/>
    <property type="project" value="TreeGrafter"/>
</dbReference>
<sequence length="631" mass="69653">MASSSSSASKTPAKTNVDVNPGPPPSSAGGTTIPLNPVNPLPLGYNFSQTTEHNCLVCQDYTIIDQFAKDCRLQNLWTIHSAGVVSAGTPESRGNNPSNLAFDATKLLHDLGKLSEEYHLAKADQNALQNQVQRVGNDIAQDDAAGKTIKLHLVEIQAAYAPLADNVNKYNDAVKAVDDQIKPLDGEVSSLKQEQFAAVNALASQSSKTTGDDIKKLQAAVDKINVKLEPKQKQLNALNTDRDAKKKLYDDAVAKAAPFIKLRNKQVDYMALALFTKFVAVAGIDPSDHVARARLFFSWVAYSIRYDMDLKAKNAEGIEKKTRPTADTVTTGMEICGGYTELFRQMFNTTDLRGTTPTMYQGQYIGGKTKKGTKKQDEPKRGHAWSAFALSDDDEPTMKVIDPCWAAGSDPDATAGQFPSNNNAAVAAEPSIYPLYFTMSNREFLRDHFPNNPYQQHVDPQISREAFWSGDAAMFGDPAKTQFIERSTIEPAPFTIKATSVGVVNFSFAGSCPHVFEKQLIKPLFLTIGIETDAPDVNKMIPFVYDAASRRWRAQLDLTGFQAKGYYLISIRAAYQNGVQLPCRTAAELKAIQGPVLYYPIVWWKYGDMRTSALDQWFAKWERFTSDQFNS</sequence>
<organism evidence="2 3">
    <name type="scientific">Lepraria neglecta</name>
    <dbReference type="NCBI Taxonomy" id="209136"/>
    <lineage>
        <taxon>Eukaryota</taxon>
        <taxon>Fungi</taxon>
        <taxon>Dikarya</taxon>
        <taxon>Ascomycota</taxon>
        <taxon>Pezizomycotina</taxon>
        <taxon>Lecanoromycetes</taxon>
        <taxon>OSLEUM clade</taxon>
        <taxon>Lecanoromycetidae</taxon>
        <taxon>Lecanorales</taxon>
        <taxon>Lecanorineae</taxon>
        <taxon>Stereocaulaceae</taxon>
        <taxon>Lepraria</taxon>
    </lineage>
</organism>
<dbReference type="PANTHER" id="PTHR46333">
    <property type="entry name" value="CYTOKINESIS PROTEIN 3"/>
    <property type="match status" value="1"/>
</dbReference>
<dbReference type="PANTHER" id="PTHR46333:SF2">
    <property type="entry name" value="CYTOKINESIS PROTEIN 3"/>
    <property type="match status" value="1"/>
</dbReference>
<evidence type="ECO:0000256" key="1">
    <source>
        <dbReference type="SAM" id="MobiDB-lite"/>
    </source>
</evidence>
<proteinExistence type="predicted"/>